<feature type="domain" description="RNA polymerase sigma factor 70 region 4 type 2" evidence="6">
    <location>
        <begin position="124"/>
        <end position="172"/>
    </location>
</feature>
<reference evidence="8" key="1">
    <citation type="submission" date="2016-04" db="EMBL/GenBank/DDBJ databases">
        <authorList>
            <person name="Chen L."/>
            <person name="Zhuang W."/>
            <person name="Wang G."/>
        </authorList>
    </citation>
    <scope>NUCLEOTIDE SEQUENCE [LARGE SCALE GENOMIC DNA]</scope>
    <source>
        <strain evidence="8">17621</strain>
    </source>
</reference>
<comment type="similarity">
    <text evidence="1">Belongs to the sigma-70 factor family. ECF subfamily.</text>
</comment>
<keyword evidence="4" id="KW-0804">Transcription</keyword>
<accession>A0A1V9E2C6</accession>
<evidence type="ECO:0000313" key="8">
    <source>
        <dbReference type="Proteomes" id="UP000192610"/>
    </source>
</evidence>
<dbReference type="AlphaFoldDB" id="A0A1V9E2C6"/>
<dbReference type="STRING" id="354355.SAMN05660816_02313"/>
<evidence type="ECO:0008006" key="9">
    <source>
        <dbReference type="Google" id="ProtNLM"/>
    </source>
</evidence>
<dbReference type="RefSeq" id="WP_081204582.1">
    <property type="nucleotide sequence ID" value="NZ_FOCZ01000003.1"/>
</dbReference>
<gene>
    <name evidence="7" type="ORF">A4H97_17840</name>
</gene>
<dbReference type="SUPFAM" id="SSF88946">
    <property type="entry name" value="Sigma2 domain of RNA polymerase sigma factors"/>
    <property type="match status" value="1"/>
</dbReference>
<dbReference type="GO" id="GO:0003677">
    <property type="term" value="F:DNA binding"/>
    <property type="evidence" value="ECO:0007669"/>
    <property type="project" value="InterPro"/>
</dbReference>
<dbReference type="InterPro" id="IPR014284">
    <property type="entry name" value="RNA_pol_sigma-70_dom"/>
</dbReference>
<comment type="caution">
    <text evidence="7">The sequence shown here is derived from an EMBL/GenBank/DDBJ whole genome shotgun (WGS) entry which is preliminary data.</text>
</comment>
<name>A0A1V9E2C6_9BACT</name>
<dbReference type="InterPro" id="IPR013324">
    <property type="entry name" value="RNA_pol_sigma_r3/r4-like"/>
</dbReference>
<evidence type="ECO:0000313" key="7">
    <source>
        <dbReference type="EMBL" id="OQP40075.1"/>
    </source>
</evidence>
<dbReference type="InterPro" id="IPR013325">
    <property type="entry name" value="RNA_pol_sigma_r2"/>
</dbReference>
<evidence type="ECO:0000256" key="4">
    <source>
        <dbReference type="ARBA" id="ARBA00023163"/>
    </source>
</evidence>
<dbReference type="SUPFAM" id="SSF88659">
    <property type="entry name" value="Sigma3 and sigma4 domains of RNA polymerase sigma factors"/>
    <property type="match status" value="1"/>
</dbReference>
<sequence>MGKVYIENVLLQATAEGDEKAFSEIFNHYRNKIYSFACRLTGSTDVADEILLDVFLRVWMKREELPEIKLFQAWLFTITRNRVFSTLKQMALRKEAENSFEKGNNLLLESTPHDFLLDKEYQDVLQKAVAQLPPQQKKVYMLIKEYGMKREEAAQELNLSPETVKHYLSEAMYSVRTYCLAHLGVYATLLIIKDLY</sequence>
<dbReference type="OrthoDB" id="799938at2"/>
<dbReference type="PANTHER" id="PTHR43133">
    <property type="entry name" value="RNA POLYMERASE ECF-TYPE SIGMA FACTO"/>
    <property type="match status" value="1"/>
</dbReference>
<dbReference type="GO" id="GO:0006352">
    <property type="term" value="P:DNA-templated transcription initiation"/>
    <property type="evidence" value="ECO:0007669"/>
    <property type="project" value="InterPro"/>
</dbReference>
<dbReference type="Pfam" id="PF04542">
    <property type="entry name" value="Sigma70_r2"/>
    <property type="match status" value="1"/>
</dbReference>
<evidence type="ECO:0000259" key="5">
    <source>
        <dbReference type="Pfam" id="PF04542"/>
    </source>
</evidence>
<dbReference type="InterPro" id="IPR013249">
    <property type="entry name" value="RNA_pol_sigma70_r4_t2"/>
</dbReference>
<dbReference type="PANTHER" id="PTHR43133:SF46">
    <property type="entry name" value="RNA POLYMERASE SIGMA-70 FACTOR ECF SUBFAMILY"/>
    <property type="match status" value="1"/>
</dbReference>
<dbReference type="Proteomes" id="UP000192610">
    <property type="component" value="Unassembled WGS sequence"/>
</dbReference>
<evidence type="ECO:0000259" key="6">
    <source>
        <dbReference type="Pfam" id="PF08281"/>
    </source>
</evidence>
<evidence type="ECO:0000256" key="2">
    <source>
        <dbReference type="ARBA" id="ARBA00023015"/>
    </source>
</evidence>
<keyword evidence="2" id="KW-0805">Transcription regulation</keyword>
<evidence type="ECO:0000256" key="3">
    <source>
        <dbReference type="ARBA" id="ARBA00023082"/>
    </source>
</evidence>
<keyword evidence="8" id="KW-1185">Reference proteome</keyword>
<proteinExistence type="inferred from homology"/>
<dbReference type="Gene3D" id="1.10.10.10">
    <property type="entry name" value="Winged helix-like DNA-binding domain superfamily/Winged helix DNA-binding domain"/>
    <property type="match status" value="1"/>
</dbReference>
<dbReference type="Pfam" id="PF08281">
    <property type="entry name" value="Sigma70_r4_2"/>
    <property type="match status" value="1"/>
</dbReference>
<dbReference type="InterPro" id="IPR036388">
    <property type="entry name" value="WH-like_DNA-bd_sf"/>
</dbReference>
<protein>
    <recommendedName>
        <fullName evidence="9">RNA polymerase sigma-70 factor</fullName>
    </recommendedName>
</protein>
<dbReference type="InterPro" id="IPR039425">
    <property type="entry name" value="RNA_pol_sigma-70-like"/>
</dbReference>
<dbReference type="NCBIfam" id="TIGR02985">
    <property type="entry name" value="Sig70_bacteroi1"/>
    <property type="match status" value="1"/>
</dbReference>
<dbReference type="InterPro" id="IPR014327">
    <property type="entry name" value="RNA_pol_sigma70_bacteroid"/>
</dbReference>
<keyword evidence="3" id="KW-0731">Sigma factor</keyword>
<dbReference type="InterPro" id="IPR007627">
    <property type="entry name" value="RNA_pol_sigma70_r2"/>
</dbReference>
<dbReference type="EMBL" id="LVXG01000078">
    <property type="protein sequence ID" value="OQP40075.1"/>
    <property type="molecule type" value="Genomic_DNA"/>
</dbReference>
<feature type="domain" description="RNA polymerase sigma-70 region 2" evidence="5">
    <location>
        <begin position="26"/>
        <end position="88"/>
    </location>
</feature>
<dbReference type="GO" id="GO:0016987">
    <property type="term" value="F:sigma factor activity"/>
    <property type="evidence" value="ECO:0007669"/>
    <property type="project" value="UniProtKB-KW"/>
</dbReference>
<dbReference type="NCBIfam" id="TIGR02937">
    <property type="entry name" value="sigma70-ECF"/>
    <property type="match status" value="1"/>
</dbReference>
<evidence type="ECO:0000256" key="1">
    <source>
        <dbReference type="ARBA" id="ARBA00010641"/>
    </source>
</evidence>
<dbReference type="Gene3D" id="1.10.1740.10">
    <property type="match status" value="1"/>
</dbReference>
<organism evidence="7 8">
    <name type="scientific">Niastella yeongjuensis</name>
    <dbReference type="NCBI Taxonomy" id="354355"/>
    <lineage>
        <taxon>Bacteria</taxon>
        <taxon>Pseudomonadati</taxon>
        <taxon>Bacteroidota</taxon>
        <taxon>Chitinophagia</taxon>
        <taxon>Chitinophagales</taxon>
        <taxon>Chitinophagaceae</taxon>
        <taxon>Niastella</taxon>
    </lineage>
</organism>